<proteinExistence type="predicted"/>
<feature type="region of interest" description="Disordered" evidence="1">
    <location>
        <begin position="64"/>
        <end position="109"/>
    </location>
</feature>
<organism evidence="2">
    <name type="scientific">Eucalyptus grandis</name>
    <name type="common">Flooded gum</name>
    <dbReference type="NCBI Taxonomy" id="71139"/>
    <lineage>
        <taxon>Eukaryota</taxon>
        <taxon>Viridiplantae</taxon>
        <taxon>Streptophyta</taxon>
        <taxon>Embryophyta</taxon>
        <taxon>Tracheophyta</taxon>
        <taxon>Spermatophyta</taxon>
        <taxon>Magnoliopsida</taxon>
        <taxon>eudicotyledons</taxon>
        <taxon>Gunneridae</taxon>
        <taxon>Pentapetalae</taxon>
        <taxon>rosids</taxon>
        <taxon>malvids</taxon>
        <taxon>Myrtales</taxon>
        <taxon>Myrtaceae</taxon>
        <taxon>Myrtoideae</taxon>
        <taxon>Eucalypteae</taxon>
        <taxon>Eucalyptus</taxon>
    </lineage>
</organism>
<feature type="compositionally biased region" description="Polar residues" evidence="1">
    <location>
        <begin position="99"/>
        <end position="108"/>
    </location>
</feature>
<dbReference type="InParanoid" id="A0A059D0G5"/>
<feature type="compositionally biased region" description="Gly residues" evidence="1">
    <location>
        <begin position="212"/>
        <end position="222"/>
    </location>
</feature>
<sequence>MQCRINHRIYIRNLSRIMSRITPLSPHSSLNYTTLMTRITMSHRPRLVNQSRDILIPRYCELHQEPQRPHGQQNSSKIIQRHSNQQNPSRPFGQHGKPISNQHPNNHQIPLRHENRHLGHEHGQDTHDRKIEQDHEKRDAIDRDAEILNQEQRNFTSQESQHDESRETHVELQEPGAPQVEQEHQHEGHGGDDGHEREGVPERAHELVPVGVGVGLGVGDGGHGGDRGGRRRRRVQHGDQDHHQEHANRDGGDDPDDLLAQGIEDAGGSGGLGHWVPETAINFAPFAPLRSMVGRGFDRRFWEEGGNWVGLFGWV</sequence>
<protein>
    <submittedName>
        <fullName evidence="2">Uncharacterized protein</fullName>
    </submittedName>
</protein>
<dbReference type="EMBL" id="KK198754">
    <property type="protein sequence ID" value="KCW83720.1"/>
    <property type="molecule type" value="Genomic_DNA"/>
</dbReference>
<feature type="compositionally biased region" description="Basic and acidic residues" evidence="1">
    <location>
        <begin position="236"/>
        <end position="252"/>
    </location>
</feature>
<dbReference type="Gramene" id="KCW83720">
    <property type="protein sequence ID" value="KCW83720"/>
    <property type="gene ID" value="EUGRSUZ_B00595"/>
</dbReference>
<dbReference type="AlphaFoldDB" id="A0A059D0G5"/>
<accession>A0A059D0G5</accession>
<feature type="compositionally biased region" description="Polar residues" evidence="1">
    <location>
        <begin position="70"/>
        <end position="89"/>
    </location>
</feature>
<feature type="compositionally biased region" description="Basic and acidic residues" evidence="1">
    <location>
        <begin position="160"/>
        <end position="172"/>
    </location>
</feature>
<evidence type="ECO:0000256" key="1">
    <source>
        <dbReference type="SAM" id="MobiDB-lite"/>
    </source>
</evidence>
<name>A0A059D0G5_EUCGR</name>
<feature type="compositionally biased region" description="Basic and acidic residues" evidence="1">
    <location>
        <begin position="181"/>
        <end position="206"/>
    </location>
</feature>
<gene>
    <name evidence="2" type="ORF">EUGRSUZ_B00595</name>
</gene>
<reference evidence="2" key="1">
    <citation type="submission" date="2013-07" db="EMBL/GenBank/DDBJ databases">
        <title>The genome of Eucalyptus grandis.</title>
        <authorList>
            <person name="Schmutz J."/>
            <person name="Hayes R."/>
            <person name="Myburg A."/>
            <person name="Tuskan G."/>
            <person name="Grattapaglia D."/>
            <person name="Rokhsar D.S."/>
        </authorList>
    </citation>
    <scope>NUCLEOTIDE SEQUENCE</scope>
    <source>
        <tissue evidence="2">Leaf extractions</tissue>
    </source>
</reference>
<evidence type="ECO:0000313" key="2">
    <source>
        <dbReference type="EMBL" id="KCW83720.1"/>
    </source>
</evidence>
<feature type="region of interest" description="Disordered" evidence="1">
    <location>
        <begin position="152"/>
        <end position="271"/>
    </location>
</feature>